<dbReference type="RefSeq" id="WP_087916631.1">
    <property type="nucleotide sequence ID" value="NZ_CP021780.1"/>
</dbReference>
<gene>
    <name evidence="1" type="ORF">B9T62_18675</name>
</gene>
<sequence length="76" mass="8828">MSIEEKLKELLKESGDIEITEINLQEECVYVLLPYETSAILIDLEGDTDEVIIESFKENVNHRLDDMVNHLNDCKF</sequence>
<dbReference type="AlphaFoldDB" id="A0A2Z2KHB1"/>
<keyword evidence="2" id="KW-1185">Reference proteome</keyword>
<evidence type="ECO:0000313" key="2">
    <source>
        <dbReference type="Proteomes" id="UP000249890"/>
    </source>
</evidence>
<proteinExistence type="predicted"/>
<dbReference type="Proteomes" id="UP000249890">
    <property type="component" value="Chromosome"/>
</dbReference>
<name>A0A2Z2KHB1_9BACL</name>
<dbReference type="KEGG" id="pdh:B9T62_18675"/>
<dbReference type="EMBL" id="CP021780">
    <property type="protein sequence ID" value="ASA22633.1"/>
    <property type="molecule type" value="Genomic_DNA"/>
</dbReference>
<evidence type="ECO:0000313" key="1">
    <source>
        <dbReference type="EMBL" id="ASA22633.1"/>
    </source>
</evidence>
<reference evidence="1 2" key="1">
    <citation type="submission" date="2017-06" db="EMBL/GenBank/DDBJ databases">
        <title>Complete genome sequence of Paenibacillus donghaensis KCTC 13049T isolated from East Sea sediment, South Korea.</title>
        <authorList>
            <person name="Jung B.K."/>
            <person name="Hong S.-J."/>
            <person name="Shin J.-H."/>
        </authorList>
    </citation>
    <scope>NUCLEOTIDE SEQUENCE [LARGE SCALE GENOMIC DNA]</scope>
    <source>
        <strain evidence="1 2">KCTC 13049</strain>
    </source>
</reference>
<accession>A0A2Z2KHB1</accession>
<protein>
    <submittedName>
        <fullName evidence="1">Uncharacterized protein</fullName>
    </submittedName>
</protein>
<organism evidence="1 2">
    <name type="scientific">Paenibacillus donghaensis</name>
    <dbReference type="NCBI Taxonomy" id="414771"/>
    <lineage>
        <taxon>Bacteria</taxon>
        <taxon>Bacillati</taxon>
        <taxon>Bacillota</taxon>
        <taxon>Bacilli</taxon>
        <taxon>Bacillales</taxon>
        <taxon>Paenibacillaceae</taxon>
        <taxon>Paenibacillus</taxon>
    </lineage>
</organism>